<proteinExistence type="inferred from homology"/>
<keyword evidence="4" id="KW-0274">FAD</keyword>
<comment type="similarity">
    <text evidence="2">Belongs to the oxygen-dependent FAD-linked oxidoreductase family.</text>
</comment>
<dbReference type="InterPro" id="IPR011251">
    <property type="entry name" value="Luciferase-like_dom"/>
</dbReference>
<dbReference type="SUPFAM" id="SSF56176">
    <property type="entry name" value="FAD-binding/transporter-associated domain-like"/>
    <property type="match status" value="1"/>
</dbReference>
<dbReference type="SUPFAM" id="SSF51679">
    <property type="entry name" value="Bacterial luciferase-like"/>
    <property type="match status" value="1"/>
</dbReference>
<comment type="caution">
    <text evidence="7">The sequence shown here is derived from an EMBL/GenBank/DDBJ whole genome shotgun (WGS) entry which is preliminary data.</text>
</comment>
<dbReference type="Gene3D" id="3.30.465.10">
    <property type="match status" value="1"/>
</dbReference>
<dbReference type="InterPro" id="IPR012951">
    <property type="entry name" value="BBE"/>
</dbReference>
<dbReference type="Proteomes" id="UP001602245">
    <property type="component" value="Unassembled WGS sequence"/>
</dbReference>
<keyword evidence="8" id="KW-1185">Reference proteome</keyword>
<dbReference type="InterPro" id="IPR036661">
    <property type="entry name" value="Luciferase-like_sf"/>
</dbReference>
<evidence type="ECO:0000313" key="7">
    <source>
        <dbReference type="EMBL" id="MFF5295342.1"/>
    </source>
</evidence>
<evidence type="ECO:0000256" key="1">
    <source>
        <dbReference type="ARBA" id="ARBA00001974"/>
    </source>
</evidence>
<evidence type="ECO:0000256" key="2">
    <source>
        <dbReference type="ARBA" id="ARBA00005466"/>
    </source>
</evidence>
<comment type="cofactor">
    <cofactor evidence="1">
        <name>FAD</name>
        <dbReference type="ChEBI" id="CHEBI:57692"/>
    </cofactor>
</comment>
<dbReference type="Pfam" id="PF08031">
    <property type="entry name" value="BBE"/>
    <property type="match status" value="1"/>
</dbReference>
<dbReference type="InterPro" id="IPR016167">
    <property type="entry name" value="FAD-bd_PCMH_sub1"/>
</dbReference>
<dbReference type="PROSITE" id="PS51387">
    <property type="entry name" value="FAD_PCMH"/>
    <property type="match status" value="1"/>
</dbReference>
<dbReference type="PANTHER" id="PTHR42973">
    <property type="entry name" value="BINDING OXIDOREDUCTASE, PUTATIVE (AFU_ORTHOLOGUE AFUA_1G17690)-RELATED"/>
    <property type="match status" value="1"/>
</dbReference>
<feature type="domain" description="FAD-binding PCMH-type" evidence="6">
    <location>
        <begin position="334"/>
        <end position="505"/>
    </location>
</feature>
<dbReference type="PANTHER" id="PTHR42973:SF39">
    <property type="entry name" value="FAD-BINDING PCMH-TYPE DOMAIN-CONTAINING PROTEIN"/>
    <property type="match status" value="1"/>
</dbReference>
<evidence type="ECO:0000256" key="3">
    <source>
        <dbReference type="ARBA" id="ARBA00022630"/>
    </source>
</evidence>
<evidence type="ECO:0000259" key="6">
    <source>
        <dbReference type="PROSITE" id="PS51387"/>
    </source>
</evidence>
<organism evidence="7 8">
    <name type="scientific">Paractinoplanes globisporus</name>
    <dbReference type="NCBI Taxonomy" id="113565"/>
    <lineage>
        <taxon>Bacteria</taxon>
        <taxon>Bacillati</taxon>
        <taxon>Actinomycetota</taxon>
        <taxon>Actinomycetes</taxon>
        <taxon>Micromonosporales</taxon>
        <taxon>Micromonosporaceae</taxon>
        <taxon>Paractinoplanes</taxon>
    </lineage>
</organism>
<dbReference type="InterPro" id="IPR016166">
    <property type="entry name" value="FAD-bd_PCMH"/>
</dbReference>
<gene>
    <name evidence="7" type="ORF">ACFY35_38400</name>
</gene>
<dbReference type="InterPro" id="IPR050416">
    <property type="entry name" value="FAD-linked_Oxidoreductase"/>
</dbReference>
<dbReference type="RefSeq" id="WP_026206482.1">
    <property type="nucleotide sequence ID" value="NZ_JBIAZU010000007.1"/>
</dbReference>
<protein>
    <submittedName>
        <fullName evidence="7">LLM class flavin-dependent oxidoreductase</fullName>
    </submittedName>
</protein>
<dbReference type="Gene3D" id="3.30.43.10">
    <property type="entry name" value="Uridine Diphospho-n-acetylenolpyruvylglucosamine Reductase, domain 2"/>
    <property type="match status" value="1"/>
</dbReference>
<dbReference type="Pfam" id="PF00296">
    <property type="entry name" value="Bac_luciferase"/>
    <property type="match status" value="1"/>
</dbReference>
<evidence type="ECO:0000256" key="5">
    <source>
        <dbReference type="ARBA" id="ARBA00023002"/>
    </source>
</evidence>
<name>A0ABW6WPX4_9ACTN</name>
<evidence type="ECO:0000256" key="4">
    <source>
        <dbReference type="ARBA" id="ARBA00022827"/>
    </source>
</evidence>
<dbReference type="InterPro" id="IPR036318">
    <property type="entry name" value="FAD-bd_PCMH-like_sf"/>
</dbReference>
<dbReference type="Gene3D" id="3.20.20.30">
    <property type="entry name" value="Luciferase-like domain"/>
    <property type="match status" value="1"/>
</dbReference>
<keyword evidence="5" id="KW-0560">Oxidoreductase</keyword>
<dbReference type="Gene3D" id="3.40.462.20">
    <property type="match status" value="1"/>
</dbReference>
<dbReference type="Pfam" id="PF01565">
    <property type="entry name" value="FAD_binding_4"/>
    <property type="match status" value="1"/>
</dbReference>
<reference evidence="7 8" key="1">
    <citation type="submission" date="2024-10" db="EMBL/GenBank/DDBJ databases">
        <title>The Natural Products Discovery Center: Release of the First 8490 Sequenced Strains for Exploring Actinobacteria Biosynthetic Diversity.</title>
        <authorList>
            <person name="Kalkreuter E."/>
            <person name="Kautsar S.A."/>
            <person name="Yang D."/>
            <person name="Bader C.D."/>
            <person name="Teijaro C.N."/>
            <person name="Fluegel L."/>
            <person name="Davis C.M."/>
            <person name="Simpson J.R."/>
            <person name="Lauterbach L."/>
            <person name="Steele A.D."/>
            <person name="Gui C."/>
            <person name="Meng S."/>
            <person name="Li G."/>
            <person name="Viehrig K."/>
            <person name="Ye F."/>
            <person name="Su P."/>
            <person name="Kiefer A.F."/>
            <person name="Nichols A."/>
            <person name="Cepeda A.J."/>
            <person name="Yan W."/>
            <person name="Fan B."/>
            <person name="Jiang Y."/>
            <person name="Adhikari A."/>
            <person name="Zheng C.-J."/>
            <person name="Schuster L."/>
            <person name="Cowan T.M."/>
            <person name="Smanski M.J."/>
            <person name="Chevrette M.G."/>
            <person name="De Carvalho L.P.S."/>
            <person name="Shen B."/>
        </authorList>
    </citation>
    <scope>NUCLEOTIDE SEQUENCE [LARGE SCALE GENOMIC DNA]</scope>
    <source>
        <strain evidence="7 8">NPDC000087</strain>
    </source>
</reference>
<keyword evidence="3" id="KW-0285">Flavoprotein</keyword>
<dbReference type="InterPro" id="IPR006094">
    <property type="entry name" value="Oxid_FAD_bind_N"/>
</dbReference>
<sequence length="739" mass="79161">MDYGHSLQFGTFVTPVNDPPQAAVAMAQLSEQLGFDLVTFQDHPYQPGFLDTWTLLSWVAAQTTKIHISGNVLNIPMRPAPVLARAAASLDLLSGGRLALGLGAGGFWDAMAAMGVPRRTPAESVEQLSEAIDVIREVWRADDRAQLRYPGKYYQLKGAKRGPAPAHEVPIWLGAYKPRMLRLIGAKADGWLPSLSYLKPGDLAKGNAIIDEAAAEKGRDPREIRRLLNIFGDPSKSAAQWVDEIVPMVLEDGIGTVIIGSDDPGELERFAEEVIPAVREAVAATRKPVAGPVRSAAKLAKRREGIDYDGLPASLTAIEPGDFSYAKVRSTYMRGGSPGLVIQPTDAEQVVEALAFARDQKVALAVRSGGHGISGRSTNDGGIVIDLSRMREITVLSSEDRLVRVEAGARWKDVAAALAPHGWALSSGDYGGVGVGGLATAGGIGWLAREHGLTIDHLRAADMVLADGSRVHVSADEHPDLFWAVRGAGANFGIVTAFEFQVDEVGDVGFGQFVYDASDAAGLLERWGAAMEAAPRDVTTNLIMGPPRRGQALAQVYGVVDSSTPDTIIDRLTPIAQIAPLLDQQVQLVPYAGVMNVPDAPHDGQGDPVARSGLIEHLTPEFAAAAAALIASGTVYFFQVRSVGGAVADIPDEATSYSHRSANFSVVAFGASKSRLDAAWQELATHFRGLYLSFETDQRPERVEEAWPPATLVRLRALKRQYDPANLFRDNFNIDPLGD</sequence>
<dbReference type="EMBL" id="JBIAZU010000007">
    <property type="protein sequence ID" value="MFF5295342.1"/>
    <property type="molecule type" value="Genomic_DNA"/>
</dbReference>
<dbReference type="CDD" id="cd01097">
    <property type="entry name" value="Tetrahydromethanopterin_reductase"/>
    <property type="match status" value="1"/>
</dbReference>
<dbReference type="InterPro" id="IPR016169">
    <property type="entry name" value="FAD-bd_PCMH_sub2"/>
</dbReference>
<accession>A0ABW6WPX4</accession>
<evidence type="ECO:0000313" key="8">
    <source>
        <dbReference type="Proteomes" id="UP001602245"/>
    </source>
</evidence>